<evidence type="ECO:0000256" key="1">
    <source>
        <dbReference type="SAM" id="MobiDB-lite"/>
    </source>
</evidence>
<dbReference type="GO" id="GO:0016787">
    <property type="term" value="F:hydrolase activity"/>
    <property type="evidence" value="ECO:0007669"/>
    <property type="project" value="UniProtKB-KW"/>
</dbReference>
<dbReference type="EMBL" id="SADD01000002">
    <property type="protein sequence ID" value="RVU46861.1"/>
    <property type="molecule type" value="Genomic_DNA"/>
</dbReference>
<evidence type="ECO:0000259" key="2">
    <source>
        <dbReference type="Pfam" id="PF12146"/>
    </source>
</evidence>
<name>A0ABY0CUW3_9DELT</name>
<sequence>MSGLAGSQPAVSVITFCDQWPLPPPPSPGHSPMARPQSATSPELTPILWSNENFDPALWEDLAPGRRAPLDAVERDEGYISTPDHQQLYWQSWRATEVPPRAVVALMHGYAEHSARYDHVGIALARAGYAVMAIDARGHGRSTGRRGHVERYAAYVDDFELLIRRATQRWPDLPLFVLGHSNGGLISLRLALRKPQNVRAFVVTSPLLGVAPDLSPIMQKVGLVAARMMPTLSIASGIDPGALTHLQEVIDHHARDPLNFPTATAGWFSEAVGAMKDLHRRAGELEHPALLLVAGDDRLVNARETERFFHQMGSHDRQLELLPGLYHEVLNEEPWRELLARALFFMEARRAPAND</sequence>
<dbReference type="InterPro" id="IPR029058">
    <property type="entry name" value="AB_hydrolase_fold"/>
</dbReference>
<gene>
    <name evidence="3" type="ORF">EA187_06930</name>
</gene>
<dbReference type="InterPro" id="IPR000073">
    <property type="entry name" value="AB_hydrolase_1"/>
</dbReference>
<accession>A0ABY0CUW3</accession>
<evidence type="ECO:0000313" key="3">
    <source>
        <dbReference type="EMBL" id="RVU46861.1"/>
    </source>
</evidence>
<keyword evidence="3" id="KW-0378">Hydrolase</keyword>
<dbReference type="PRINTS" id="PR00111">
    <property type="entry name" value="ABHYDROLASE"/>
</dbReference>
<reference evidence="3 4" key="1">
    <citation type="submission" date="2019-01" db="EMBL/GenBank/DDBJ databases">
        <title>Lujinxingia litoralis gen. nov., sp. nov. and Lujinxingia sediminis gen. nov., sp. nov., new members in the order Bradymonadales, isolated from coastal sediment.</title>
        <authorList>
            <person name="Li C.-M."/>
        </authorList>
    </citation>
    <scope>NUCLEOTIDE SEQUENCE [LARGE SCALE GENOMIC DNA]</scope>
    <source>
        <strain evidence="3 4">SEH01</strain>
    </source>
</reference>
<dbReference type="InterPro" id="IPR022742">
    <property type="entry name" value="Hydrolase_4"/>
</dbReference>
<dbReference type="Gene3D" id="3.40.50.1820">
    <property type="entry name" value="alpha/beta hydrolase"/>
    <property type="match status" value="1"/>
</dbReference>
<comment type="caution">
    <text evidence="3">The sequence shown here is derived from an EMBL/GenBank/DDBJ whole genome shotgun (WGS) entry which is preliminary data.</text>
</comment>
<organism evidence="3 4">
    <name type="scientific">Lujinxingia sediminis</name>
    <dbReference type="NCBI Taxonomy" id="2480984"/>
    <lineage>
        <taxon>Bacteria</taxon>
        <taxon>Deltaproteobacteria</taxon>
        <taxon>Bradymonadales</taxon>
        <taxon>Lujinxingiaceae</taxon>
        <taxon>Lujinxingia</taxon>
    </lineage>
</organism>
<evidence type="ECO:0000313" key="4">
    <source>
        <dbReference type="Proteomes" id="UP000282926"/>
    </source>
</evidence>
<feature type="region of interest" description="Disordered" evidence="1">
    <location>
        <begin position="21"/>
        <end position="41"/>
    </location>
</feature>
<keyword evidence="4" id="KW-1185">Reference proteome</keyword>
<dbReference type="SUPFAM" id="SSF53474">
    <property type="entry name" value="alpha/beta-Hydrolases"/>
    <property type="match status" value="1"/>
</dbReference>
<dbReference type="Proteomes" id="UP000282926">
    <property type="component" value="Unassembled WGS sequence"/>
</dbReference>
<dbReference type="Pfam" id="PF12146">
    <property type="entry name" value="Hydrolase_4"/>
    <property type="match status" value="1"/>
</dbReference>
<dbReference type="InterPro" id="IPR051044">
    <property type="entry name" value="MAG_DAG_Lipase"/>
</dbReference>
<dbReference type="PANTHER" id="PTHR11614">
    <property type="entry name" value="PHOSPHOLIPASE-RELATED"/>
    <property type="match status" value="1"/>
</dbReference>
<feature type="domain" description="Serine aminopeptidase S33" evidence="2">
    <location>
        <begin position="99"/>
        <end position="333"/>
    </location>
</feature>
<protein>
    <submittedName>
        <fullName evidence="3">Alpha/beta hydrolase</fullName>
    </submittedName>
</protein>
<proteinExistence type="predicted"/>